<evidence type="ECO:0000313" key="1">
    <source>
        <dbReference type="EMBL" id="QOJ88957.1"/>
    </source>
</evidence>
<gene>
    <name evidence="1" type="ORF">ICN73_13700</name>
</gene>
<accession>A0A7L9G9H3</accession>
<keyword evidence="2" id="KW-1185">Reference proteome</keyword>
<organism evidence="1 2">
    <name type="scientific">Pseudomonas taiwanensis</name>
    <dbReference type="NCBI Taxonomy" id="470150"/>
    <lineage>
        <taxon>Bacteria</taxon>
        <taxon>Pseudomonadati</taxon>
        <taxon>Pseudomonadota</taxon>
        <taxon>Gammaproteobacteria</taxon>
        <taxon>Pseudomonadales</taxon>
        <taxon>Pseudomonadaceae</taxon>
        <taxon>Pseudomonas</taxon>
    </lineage>
</organism>
<evidence type="ECO:0000313" key="2">
    <source>
        <dbReference type="Proteomes" id="UP000593847"/>
    </source>
</evidence>
<reference evidence="1" key="1">
    <citation type="submission" date="2020-09" db="EMBL/GenBank/DDBJ databases">
        <title>Complete genome sequence of Pseudomonas taiwanensis CC, a plant growth-promoting and biotite-weathering strain.</title>
        <authorList>
            <person name="Cheng C."/>
        </authorList>
    </citation>
    <scope>NUCLEOTIDE SEQUENCE [LARGE SCALE GENOMIC DNA]</scope>
    <source>
        <strain evidence="1">WRS8</strain>
    </source>
</reference>
<proteinExistence type="predicted"/>
<sequence length="1281" mass="144214">MTTQSIVHSNAFNFLSFVQGGVDPRTGQYTLAIQLPELPANDLNGPSLPLRLSYNPMSKGDPGFGDGWSLNLSQFTNRGMLNLHSGESFKVDDNGPGEQAVVLERKIDSFHFENVSEGEQTRYRVAHKTGLIELLEPQAPDYTVSLPVRVLAETGHGITLGYTPVDGAPCLEWIVDDTNRTLLKIDYSTSDVLIDLNPGTKAFARYTLVRDGDELKQVVLPTPDKARWEFDYHPLQTESWGILRLLTHVRTPLGGSEVIEYKYDGHDLPGGKTLPYVTRHVVSPGFEQEDVETHYAFSSNNYLGNGAGVDWEDNGFDNLYKFTGSDFLYTSTTSHYMNKVAVRVVERSFNRFHLITKQVTTQDACVNTVTTTYHEVDNLGFSAQPNNFQLPKTVTTAWRLAGNSNAYREQTVTTDYDPYGNLILERQPNGVTTHSTYYPAAAEGDYPGDPEGFVRWLRSRTVEPAADGDAGAETLRSDYTYVKLSALDADARGKLLQHTEALVRVQGAKLLRHTQTEYADSVGGTWHRGLVRGRQIKALRHGQSRLATPRDDKLQHGRPVSETLKLNGKVTHTTYNYTRVEEDQHPAVQTVATLNGFDHGHYLPGTGKRHAQKVTTLRHSVLIGEPLLHYDENYESNDVQIAYTYDELRRVTSETVAPGTEYTAKREYSYHLSSNGSQALQVMVDVKGVTTWSYVDGLNREVRRMRQDPDYALTPAAQEAQRQTYSATYDALGNLVEEVEHEWLALEDLPLTTRYEYDAWGQRCCEVGPDGVRNHEQTDPIGTQESAGPIITQWRESGDGKVRTGKTVTWQNLFDKPVRVERLRLDGKRESLHQYFYDGLGRTSREIDGRQAQTAFAYDEFDRLLVHTLADNSQVVREYAPHSHEDLPVLIKVLETVSGVVEEHVLGEQAFDGLNRMVASVTGGRRRLMEYAPGMRQPESVISPRGEHIVYKYVPQVGEEPWQRTLVNTEVNAEYDYDTKNARLLGCKENGDELSRDYYSTGHLRSETRSQGGGEPLRMQYVHSLGGRLLSYTDVLGGVQSHRYNALGQLEETRLGTLVSRFYYDALGRIESYVTETEEPDGSVRSLTTTLGYDEFERETSRIFDFGDTQQTLTQTYDAVDAIATKTLSEGEGTPVLREESYVYDERGRLTDYECQGEDAYVPVDPYGNKIQLQRFDMDALDNITRVRTLFEEGMIDARYHFDNPWDPAQLTGITINGLEDEPRIIELEYDADGNLILDEEGRQLEYDGLGRLQRVKLASGSGGATYGYDALDRLAMQDVL</sequence>
<dbReference type="InterPro" id="IPR006530">
    <property type="entry name" value="YD"/>
</dbReference>
<name>A0A7L9G9H3_9PSED</name>
<dbReference type="RefSeq" id="WP_014754085.1">
    <property type="nucleotide sequence ID" value="NZ_CP062699.1"/>
</dbReference>
<protein>
    <submittedName>
        <fullName evidence="1">Sugar-binding protein</fullName>
    </submittedName>
</protein>
<dbReference type="Gene3D" id="2.180.10.10">
    <property type="entry name" value="RHS repeat-associated core"/>
    <property type="match status" value="2"/>
</dbReference>
<dbReference type="NCBIfam" id="TIGR01643">
    <property type="entry name" value="YD_repeat_2x"/>
    <property type="match status" value="1"/>
</dbReference>
<dbReference type="Proteomes" id="UP000593847">
    <property type="component" value="Chromosome"/>
</dbReference>
<dbReference type="EMBL" id="CP062699">
    <property type="protein sequence ID" value="QOJ88957.1"/>
    <property type="molecule type" value="Genomic_DNA"/>
</dbReference>
<dbReference type="KEGG" id="ptai:ICN73_13700"/>